<gene>
    <name evidence="1" type="ORF">GCM10007047_29910</name>
</gene>
<dbReference type="EMBL" id="BMXG01000023">
    <property type="protein sequence ID" value="GHC10549.1"/>
    <property type="molecule type" value="Genomic_DNA"/>
</dbReference>
<dbReference type="Proteomes" id="UP000642829">
    <property type="component" value="Unassembled WGS sequence"/>
</dbReference>
<name>A0A8J3DJJ5_9BACT</name>
<evidence type="ECO:0000313" key="2">
    <source>
        <dbReference type="Proteomes" id="UP000642829"/>
    </source>
</evidence>
<accession>A0A8J3DJJ5</accession>
<reference evidence="1" key="2">
    <citation type="submission" date="2020-09" db="EMBL/GenBank/DDBJ databases">
        <authorList>
            <person name="Sun Q."/>
            <person name="Kim S."/>
        </authorList>
    </citation>
    <scope>NUCLEOTIDE SEQUENCE</scope>
    <source>
        <strain evidence="1">KCTC 12870</strain>
    </source>
</reference>
<protein>
    <submittedName>
        <fullName evidence="1">Uncharacterized protein</fullName>
    </submittedName>
</protein>
<evidence type="ECO:0000313" key="1">
    <source>
        <dbReference type="EMBL" id="GHC10549.1"/>
    </source>
</evidence>
<comment type="caution">
    <text evidence="1">The sequence shown here is derived from an EMBL/GenBank/DDBJ whole genome shotgun (WGS) entry which is preliminary data.</text>
</comment>
<sequence length="63" mass="6663">MGFTNGATKATWRIKFGAVSANYFVNPTNETGAGTRLRYLWMELWGGGAAAGVCAAESTIVFA</sequence>
<proteinExistence type="predicted"/>
<keyword evidence="2" id="KW-1185">Reference proteome</keyword>
<dbReference type="AlphaFoldDB" id="A0A8J3DJJ5"/>
<organism evidence="1 2">
    <name type="scientific">Cerasicoccus arenae</name>
    <dbReference type="NCBI Taxonomy" id="424488"/>
    <lineage>
        <taxon>Bacteria</taxon>
        <taxon>Pseudomonadati</taxon>
        <taxon>Verrucomicrobiota</taxon>
        <taxon>Opitutia</taxon>
        <taxon>Puniceicoccales</taxon>
        <taxon>Cerasicoccaceae</taxon>
        <taxon>Cerasicoccus</taxon>
    </lineage>
</organism>
<reference evidence="1" key="1">
    <citation type="journal article" date="2014" name="Int. J. Syst. Evol. Microbiol.">
        <title>Complete genome sequence of Corynebacterium casei LMG S-19264T (=DSM 44701T), isolated from a smear-ripened cheese.</title>
        <authorList>
            <consortium name="US DOE Joint Genome Institute (JGI-PGF)"/>
            <person name="Walter F."/>
            <person name="Albersmeier A."/>
            <person name="Kalinowski J."/>
            <person name="Ruckert C."/>
        </authorList>
    </citation>
    <scope>NUCLEOTIDE SEQUENCE</scope>
    <source>
        <strain evidence="1">KCTC 12870</strain>
    </source>
</reference>